<accession>A0A192H1S5</accession>
<reference evidence="5 6" key="1">
    <citation type="submission" date="2016-03" db="EMBL/GenBank/DDBJ databases">
        <title>Pediococcus and Lactobacillus from brewery environment - whole genome sequencing and assembly.</title>
        <authorList>
            <person name="Behr J."/>
            <person name="Geissler A.J."/>
            <person name="Vogel R.F."/>
        </authorList>
    </citation>
    <scope>NUCLEOTIDE SEQUENCE [LARGE SCALE GENOMIC DNA]</scope>
    <source>
        <strain evidence="5 6">TMW 1.1989</strain>
    </source>
</reference>
<dbReference type="PROSITE" id="PS01124">
    <property type="entry name" value="HTH_ARAC_FAMILY_2"/>
    <property type="match status" value="1"/>
</dbReference>
<dbReference type="GO" id="GO:0003700">
    <property type="term" value="F:DNA-binding transcription factor activity"/>
    <property type="evidence" value="ECO:0007669"/>
    <property type="project" value="InterPro"/>
</dbReference>
<dbReference type="PANTHER" id="PTHR43280:SF2">
    <property type="entry name" value="HTH-TYPE TRANSCRIPTIONAL REGULATOR EXSA"/>
    <property type="match status" value="1"/>
</dbReference>
<dbReference type="PROSITE" id="PS00041">
    <property type="entry name" value="HTH_ARAC_FAMILY_1"/>
    <property type="match status" value="1"/>
</dbReference>
<dbReference type="InterPro" id="IPR018062">
    <property type="entry name" value="HTH_AraC-typ_CS"/>
</dbReference>
<proteinExistence type="predicted"/>
<dbReference type="PANTHER" id="PTHR43280">
    <property type="entry name" value="ARAC-FAMILY TRANSCRIPTIONAL REGULATOR"/>
    <property type="match status" value="1"/>
</dbReference>
<dbReference type="Pfam" id="PF12833">
    <property type="entry name" value="HTH_18"/>
    <property type="match status" value="1"/>
</dbReference>
<dbReference type="AlphaFoldDB" id="A0A192H1S5"/>
<keyword evidence="2" id="KW-0238">DNA-binding</keyword>
<dbReference type="Gene3D" id="1.10.10.60">
    <property type="entry name" value="Homeodomain-like"/>
    <property type="match status" value="2"/>
</dbReference>
<keyword evidence="1" id="KW-0805">Transcription regulation</keyword>
<evidence type="ECO:0000256" key="2">
    <source>
        <dbReference type="ARBA" id="ARBA00023125"/>
    </source>
</evidence>
<sequence length="382" mass="44300">MSQATNKLLLMQQFSRLFNFSFFEFSIPGWQLTSQMQRNTAITLNQQEIKNYGKVLTSKQPQIFRLQRTNALILAIPKLEKNKLSGTWLCFIPLDSANFVHTVTDKSDANNLAATLYLALYHVPSPVKLNLTQRLDSLVTHYAMRDLLLEELKTDETTHYYDMDELYKHELLMLEAITAGNLQRAEALIDYLLQVPEYVGMLSSDPIKRVKEFIIVTVVISSRAANAAGVPSGESYFKGDKLIREAEKQVDLTNYKDFTRQIVAYYTKLTIRYRQQESPYIFNIEQYLQQHIYQPITVATIAQKLNVNATYLSRLTKSKTGLTLKQYILKHKITEARYLLQFSTRSVQEISLMLNFSDPSHLTRVFRQYTGKTPSEYRKQRK</sequence>
<dbReference type="Proteomes" id="UP000078582">
    <property type="component" value="Chromosome"/>
</dbReference>
<dbReference type="SMART" id="SM00342">
    <property type="entry name" value="HTH_ARAC"/>
    <property type="match status" value="1"/>
</dbReference>
<dbReference type="STRING" id="375175.AYR53_03410"/>
<dbReference type="GeneID" id="42981288"/>
<evidence type="ECO:0000313" key="5">
    <source>
        <dbReference type="EMBL" id="ANK61896.1"/>
    </source>
</evidence>
<dbReference type="InterPro" id="IPR009057">
    <property type="entry name" value="Homeodomain-like_sf"/>
</dbReference>
<dbReference type="EMBL" id="CP014873">
    <property type="protein sequence ID" value="ANK61896.1"/>
    <property type="molecule type" value="Genomic_DNA"/>
</dbReference>
<protein>
    <recommendedName>
        <fullName evidence="4">HTH araC/xylS-type domain-containing protein</fullName>
    </recommendedName>
</protein>
<evidence type="ECO:0000256" key="1">
    <source>
        <dbReference type="ARBA" id="ARBA00023015"/>
    </source>
</evidence>
<dbReference type="GO" id="GO:0043565">
    <property type="term" value="F:sequence-specific DNA binding"/>
    <property type="evidence" value="ECO:0007669"/>
    <property type="project" value="InterPro"/>
</dbReference>
<dbReference type="OrthoDB" id="192171at2"/>
<dbReference type="SUPFAM" id="SSF46689">
    <property type="entry name" value="Homeodomain-like"/>
    <property type="match status" value="2"/>
</dbReference>
<dbReference type="RefSeq" id="WP_068279410.1">
    <property type="nucleotide sequence ID" value="NZ_CP014873.1"/>
</dbReference>
<gene>
    <name evidence="5" type="ORF">AYR53_03410</name>
</gene>
<evidence type="ECO:0000256" key="3">
    <source>
        <dbReference type="ARBA" id="ARBA00023163"/>
    </source>
</evidence>
<keyword evidence="6" id="KW-1185">Reference proteome</keyword>
<dbReference type="InterPro" id="IPR018060">
    <property type="entry name" value="HTH_AraC"/>
</dbReference>
<feature type="domain" description="HTH araC/xylS-type" evidence="4">
    <location>
        <begin position="282"/>
        <end position="380"/>
    </location>
</feature>
<organism evidence="5 6">
    <name type="scientific">Loigolactobacillus backii</name>
    <dbReference type="NCBI Taxonomy" id="375175"/>
    <lineage>
        <taxon>Bacteria</taxon>
        <taxon>Bacillati</taxon>
        <taxon>Bacillota</taxon>
        <taxon>Bacilli</taxon>
        <taxon>Lactobacillales</taxon>
        <taxon>Lactobacillaceae</taxon>
        <taxon>Loigolactobacillus</taxon>
    </lineage>
</organism>
<name>A0A192H1S5_9LACO</name>
<keyword evidence="3" id="KW-0804">Transcription</keyword>
<evidence type="ECO:0000259" key="4">
    <source>
        <dbReference type="PROSITE" id="PS01124"/>
    </source>
</evidence>
<evidence type="ECO:0000313" key="6">
    <source>
        <dbReference type="Proteomes" id="UP000078582"/>
    </source>
</evidence>